<sequence>MILVPIQDNLQEINIAQPKINFASRYLGAAMTETPRRAYEASAKTVFSSQKKMAVPNPYMEQTNYGLCTSTPHPGFYPFLPPFPAIFSPFTSYYPRYENSSTSSSTGSSYPSTSSEEESKPVQPAVDRCSPPPRLLPYNTSLVSWPMIFANSWRRRVFATYLQSEDSGFSTSSPAEATPLRRNSLRGYKKTFCAICKVNINRDGKRSQGPRRHLLQHHVQRPLFQCPHCSHSSFYDKFHVTSHMRRIHQDNSDKIINRSSEFVEEVNMWYKRCFGEGNEMMEKTEIAEGPSCQLYSSPPPVLTPEPACKENIQPEEENPEALFQATAPKRRKRGFMVADLLQVSSTHSARSEF</sequence>
<evidence type="ECO:0000313" key="2">
    <source>
        <dbReference type="EMBL" id="CAJ0589391.1"/>
    </source>
</evidence>
<feature type="region of interest" description="Disordered" evidence="1">
    <location>
        <begin position="100"/>
        <end position="130"/>
    </location>
</feature>
<keyword evidence="3" id="KW-1185">Reference proteome</keyword>
<gene>
    <name evidence="2" type="ORF">CYNAS_LOCUS1374</name>
</gene>
<reference evidence="2" key="1">
    <citation type="submission" date="2023-07" db="EMBL/GenBank/DDBJ databases">
        <authorList>
            <consortium name="CYATHOMIX"/>
        </authorList>
    </citation>
    <scope>NUCLEOTIDE SEQUENCE</scope>
    <source>
        <strain evidence="2">N/A</strain>
    </source>
</reference>
<organism evidence="2 3">
    <name type="scientific">Cylicocyclus nassatus</name>
    <name type="common">Nematode worm</name>
    <dbReference type="NCBI Taxonomy" id="53992"/>
    <lineage>
        <taxon>Eukaryota</taxon>
        <taxon>Metazoa</taxon>
        <taxon>Ecdysozoa</taxon>
        <taxon>Nematoda</taxon>
        <taxon>Chromadorea</taxon>
        <taxon>Rhabditida</taxon>
        <taxon>Rhabditina</taxon>
        <taxon>Rhabditomorpha</taxon>
        <taxon>Strongyloidea</taxon>
        <taxon>Strongylidae</taxon>
        <taxon>Cylicocyclus</taxon>
    </lineage>
</organism>
<dbReference type="Gene3D" id="3.30.160.60">
    <property type="entry name" value="Classic Zinc Finger"/>
    <property type="match status" value="1"/>
</dbReference>
<feature type="compositionally biased region" description="Low complexity" evidence="1">
    <location>
        <begin position="100"/>
        <end position="114"/>
    </location>
</feature>
<evidence type="ECO:0000256" key="1">
    <source>
        <dbReference type="SAM" id="MobiDB-lite"/>
    </source>
</evidence>
<dbReference type="Proteomes" id="UP001176961">
    <property type="component" value="Unassembled WGS sequence"/>
</dbReference>
<name>A0AA36DKH7_CYLNA</name>
<comment type="caution">
    <text evidence="2">The sequence shown here is derived from an EMBL/GenBank/DDBJ whole genome shotgun (WGS) entry which is preliminary data.</text>
</comment>
<dbReference type="EMBL" id="CATQJL010000001">
    <property type="protein sequence ID" value="CAJ0589391.1"/>
    <property type="molecule type" value="Genomic_DNA"/>
</dbReference>
<proteinExistence type="predicted"/>
<accession>A0AA36DKH7</accession>
<dbReference type="AlphaFoldDB" id="A0AA36DKH7"/>
<evidence type="ECO:0000313" key="3">
    <source>
        <dbReference type="Proteomes" id="UP001176961"/>
    </source>
</evidence>
<protein>
    <submittedName>
        <fullName evidence="2">Uncharacterized protein</fullName>
    </submittedName>
</protein>